<keyword evidence="6" id="KW-0676">Redox-active center</keyword>
<dbReference type="CDD" id="cd03019">
    <property type="entry name" value="DsbA_DsbA"/>
    <property type="match status" value="1"/>
</dbReference>
<feature type="chain" id="PRO_5028990850" description="Thiol:disulfide interchange protein" evidence="9">
    <location>
        <begin position="24"/>
        <end position="212"/>
    </location>
</feature>
<feature type="signal peptide" evidence="9">
    <location>
        <begin position="1"/>
        <end position="23"/>
    </location>
</feature>
<name>A0A7C9PJW6_9BURK</name>
<proteinExistence type="inferred from homology"/>
<protein>
    <recommendedName>
        <fullName evidence="7">Thiol:disulfide interchange protein</fullName>
    </recommendedName>
</protein>
<keyword evidence="3 9" id="KW-0732">Signal</keyword>
<comment type="caution">
    <text evidence="11">The sequence shown here is derived from an EMBL/GenBank/DDBJ whole genome shotgun (WGS) entry which is preliminary data.</text>
</comment>
<reference evidence="11 12" key="1">
    <citation type="submission" date="2020-02" db="EMBL/GenBank/DDBJ databases">
        <title>Ideonella bacterium strain TBM-1.</title>
        <authorList>
            <person name="Chen W.-M."/>
        </authorList>
    </citation>
    <scope>NUCLEOTIDE SEQUENCE [LARGE SCALE GENOMIC DNA]</scope>
    <source>
        <strain evidence="11 12">TBM-1</strain>
    </source>
</reference>
<evidence type="ECO:0000256" key="7">
    <source>
        <dbReference type="PIRNR" id="PIRNR001488"/>
    </source>
</evidence>
<evidence type="ECO:0000256" key="5">
    <source>
        <dbReference type="ARBA" id="ARBA00023157"/>
    </source>
</evidence>
<feature type="domain" description="Thioredoxin" evidence="10">
    <location>
        <begin position="13"/>
        <end position="155"/>
    </location>
</feature>
<accession>A0A7C9PJW6</accession>
<keyword evidence="12" id="KW-1185">Reference proteome</keyword>
<evidence type="ECO:0000313" key="12">
    <source>
        <dbReference type="Proteomes" id="UP000484255"/>
    </source>
</evidence>
<dbReference type="PANTHER" id="PTHR35891">
    <property type="entry name" value="THIOL:DISULFIDE INTERCHANGE PROTEIN DSBA"/>
    <property type="match status" value="1"/>
</dbReference>
<feature type="disulfide bond" description="Redox-active" evidence="8">
    <location>
        <begin position="58"/>
        <end position="61"/>
    </location>
</feature>
<evidence type="ECO:0000256" key="9">
    <source>
        <dbReference type="SAM" id="SignalP"/>
    </source>
</evidence>
<dbReference type="GO" id="GO:0042597">
    <property type="term" value="C:periplasmic space"/>
    <property type="evidence" value="ECO:0007669"/>
    <property type="project" value="UniProtKB-SubCell"/>
</dbReference>
<dbReference type="InterPro" id="IPR017937">
    <property type="entry name" value="Thioredoxin_CS"/>
</dbReference>
<dbReference type="SUPFAM" id="SSF52833">
    <property type="entry name" value="Thioredoxin-like"/>
    <property type="match status" value="1"/>
</dbReference>
<evidence type="ECO:0000259" key="10">
    <source>
        <dbReference type="PROSITE" id="PS51352"/>
    </source>
</evidence>
<dbReference type="Gene3D" id="3.40.30.10">
    <property type="entry name" value="Glutaredoxin"/>
    <property type="match status" value="1"/>
</dbReference>
<dbReference type="InterPro" id="IPR050824">
    <property type="entry name" value="Thiol_disulfide_DsbA"/>
</dbReference>
<dbReference type="GO" id="GO:0015036">
    <property type="term" value="F:disulfide oxidoreductase activity"/>
    <property type="evidence" value="ECO:0007669"/>
    <property type="project" value="UniProtKB-ARBA"/>
</dbReference>
<keyword evidence="5 7" id="KW-1015">Disulfide bond</keyword>
<evidence type="ECO:0000313" key="11">
    <source>
        <dbReference type="EMBL" id="NDY93509.1"/>
    </source>
</evidence>
<dbReference type="InterPro" id="IPR001853">
    <property type="entry name" value="DSBA-like_thioredoxin_dom"/>
</dbReference>
<dbReference type="InterPro" id="IPR036249">
    <property type="entry name" value="Thioredoxin-like_sf"/>
</dbReference>
<dbReference type="InterPro" id="IPR013766">
    <property type="entry name" value="Thioredoxin_domain"/>
</dbReference>
<evidence type="ECO:0000256" key="3">
    <source>
        <dbReference type="ARBA" id="ARBA00022729"/>
    </source>
</evidence>
<dbReference type="Proteomes" id="UP000484255">
    <property type="component" value="Unassembled WGS sequence"/>
</dbReference>
<dbReference type="PROSITE" id="PS00194">
    <property type="entry name" value="THIOREDOXIN_1"/>
    <property type="match status" value="1"/>
</dbReference>
<keyword evidence="4 7" id="KW-0574">Periplasm</keyword>
<dbReference type="InterPro" id="IPR023205">
    <property type="entry name" value="DsbA/DsbL"/>
</dbReference>
<evidence type="ECO:0000256" key="4">
    <source>
        <dbReference type="ARBA" id="ARBA00022764"/>
    </source>
</evidence>
<evidence type="ECO:0000256" key="6">
    <source>
        <dbReference type="ARBA" id="ARBA00023284"/>
    </source>
</evidence>
<evidence type="ECO:0000256" key="2">
    <source>
        <dbReference type="ARBA" id="ARBA00005791"/>
    </source>
</evidence>
<dbReference type="Pfam" id="PF01323">
    <property type="entry name" value="DSBA"/>
    <property type="match status" value="1"/>
</dbReference>
<dbReference type="PROSITE" id="PS51352">
    <property type="entry name" value="THIOREDOXIN_2"/>
    <property type="match status" value="1"/>
</dbReference>
<dbReference type="PIRSF" id="PIRSF001488">
    <property type="entry name" value="Tdi_protein"/>
    <property type="match status" value="1"/>
</dbReference>
<comment type="similarity">
    <text evidence="2">Belongs to the thioredoxin family. DsbA subfamily.</text>
</comment>
<gene>
    <name evidence="11" type="ORF">G3A44_20155</name>
</gene>
<organism evidence="11 12">
    <name type="scientific">Ideonella livida</name>
    <dbReference type="NCBI Taxonomy" id="2707176"/>
    <lineage>
        <taxon>Bacteria</taxon>
        <taxon>Pseudomonadati</taxon>
        <taxon>Pseudomonadota</taxon>
        <taxon>Betaproteobacteria</taxon>
        <taxon>Burkholderiales</taxon>
        <taxon>Sphaerotilaceae</taxon>
        <taxon>Ideonella</taxon>
    </lineage>
</organism>
<evidence type="ECO:0000256" key="8">
    <source>
        <dbReference type="PIRSR" id="PIRSR001488-1"/>
    </source>
</evidence>
<comment type="subcellular location">
    <subcellularLocation>
        <location evidence="1 7">Periplasm</location>
    </subcellularLocation>
</comment>
<dbReference type="AlphaFoldDB" id="A0A7C9PJW6"/>
<dbReference type="PANTHER" id="PTHR35891:SF3">
    <property type="entry name" value="THIOL:DISULFIDE INTERCHANGE PROTEIN DSBL"/>
    <property type="match status" value="1"/>
</dbReference>
<sequence>MPRRDLTLGLAAAGLLPALPALAQGAPAEGKDFVRLSQPVPMAASGKVEVVEFFWYGCPHCNAMEPSLEAWVRKLPADVSFRRMPVGFTPVHELHQRLFYTLEALGQLEAVHRKVFAAIHVQRRNLNSEAALVEFAGSVGLDAARFSETLKSFSVSGKARQAKQMTAAFRIDGVPALGVHGRFYTSAALTGSHERAFAVTDWLIQQVRKAGV</sequence>
<evidence type="ECO:0000256" key="1">
    <source>
        <dbReference type="ARBA" id="ARBA00004418"/>
    </source>
</evidence>
<dbReference type="EMBL" id="JAAGOH010000037">
    <property type="protein sequence ID" value="NDY93509.1"/>
    <property type="molecule type" value="Genomic_DNA"/>
</dbReference>